<accession>A0A1E5R2B3</accession>
<dbReference type="InterPro" id="IPR038545">
    <property type="entry name" value="Znf_DBF_sf"/>
</dbReference>
<dbReference type="GO" id="GO:0043539">
    <property type="term" value="F:protein serine/threonine kinase activator activity"/>
    <property type="evidence" value="ECO:0007669"/>
    <property type="project" value="TreeGrafter"/>
</dbReference>
<protein>
    <submittedName>
        <fullName evidence="7">DDK kinase regulatory subunit DBF4</fullName>
    </submittedName>
</protein>
<keyword evidence="2 4" id="KW-0863">Zinc-finger</keyword>
<feature type="region of interest" description="Disordered" evidence="5">
    <location>
        <begin position="273"/>
        <end position="297"/>
    </location>
</feature>
<comment type="caution">
    <text evidence="7">The sequence shown here is derived from an EMBL/GenBank/DDBJ whole genome shotgun (WGS) entry which is preliminary data.</text>
</comment>
<dbReference type="GO" id="GO:0031431">
    <property type="term" value="C:Dbf4-dependent protein kinase complex"/>
    <property type="evidence" value="ECO:0007669"/>
    <property type="project" value="TreeGrafter"/>
</dbReference>
<dbReference type="FunFam" id="6.10.250.3410:FF:000001">
    <property type="entry name" value="Protein DBF4 homolog A"/>
    <property type="match status" value="1"/>
</dbReference>
<evidence type="ECO:0000313" key="8">
    <source>
        <dbReference type="Proteomes" id="UP000095728"/>
    </source>
</evidence>
<dbReference type="Gene3D" id="3.40.50.10190">
    <property type="entry name" value="BRCT domain"/>
    <property type="match status" value="1"/>
</dbReference>
<dbReference type="PANTHER" id="PTHR15375">
    <property type="entry name" value="ACTIVATOR OF S-PHASE KINASE-RELATED"/>
    <property type="match status" value="1"/>
</dbReference>
<dbReference type="GO" id="GO:0010571">
    <property type="term" value="P:positive regulation of nuclear cell cycle DNA replication"/>
    <property type="evidence" value="ECO:0007669"/>
    <property type="project" value="TreeGrafter"/>
</dbReference>
<keyword evidence="1" id="KW-0479">Metal-binding</keyword>
<dbReference type="AlphaFoldDB" id="A0A1E5R2B3"/>
<feature type="domain" description="DBF4-type" evidence="6">
    <location>
        <begin position="853"/>
        <end position="902"/>
    </location>
</feature>
<sequence>MNNFASTGSTRRIPLGETNANQLSLSQTGSLSQKANLAASTVTKKHNYQFFKDNWEHTKAKPVADPQSNSRDSEHGLANMQEDTEVDVTDAAAENGDGPLHDAPEALQQNQNFQKGDEHDASLLACGVVGQDKNSLVQITPKDSTSYRKRLSESLDRQTHNNACALEEGARRKLTTAEFLRKNSGQIAVDAIDAEYQEEKKTSVLDDPMYLSKNKHIATPITKSRRSIGGASLVNPMYTKILPIQSTVQNIGGKPTLTTVSDKEQTNVEMGKVTNKNTTSGNTTTSRSVGATGTTGVSGTAKNSAAMNLKVWQTNWKNIMKKETVIYFDIQEGVATGGKTGAQEMKTLREKDSTKALIALETLRLGYYSLGAAVSKFFDREVTIVITDRSNDASFIKSLSESDVLKKASKNDMKIWTLEKAERFLTHLDVDISKMKKKALNSAALGNASKNGLVSKFGNAIVAAQTTTETGTLRRYLQNEKLYGPMDRDPLAKRDDMHYFSKDRPHIYIYDLNQQFSPLVIMEWKTNKSNSEPGNDLSKDGAGTKNDADLPYPTLKNSTFGRCPFIADNEDETSDKRIFKRLKKDMNQQDQAEFLLRLYSTTAVPNPMNDIYLLNHDKYNDSGKNFYKKFGYHFDELPFAKNNKNSEKSIGKVKIHEPKTPANKNAQQDNQKSNSPKNNSDMGEDGESPKLPQKVVWKRPPLKNKVNIENLLRMETTGLDDSNGFNGVGKNDTATGASFAGKKRPMLSEIKASGVLNNDPINNSSTQPFQANNGLAATKSTVVGKQMNALNSKFVVMDPVPANCNVPKTPSTHVSVPLKPKERIAGSKISLGNKSPVTRKPNTIAINAAIRDKRMGGGYCENCRVKYESLRLHIKTEKHLEFAQKDQNFYAIDSLIENLHSSMY</sequence>
<keyword evidence="7" id="KW-0808">Transferase</keyword>
<gene>
    <name evidence="7" type="ORF">AWRI3579_g4259</name>
</gene>
<dbReference type="Pfam" id="PF22437">
    <property type="entry name" value="DBF4_BRCT"/>
    <property type="match status" value="1"/>
</dbReference>
<dbReference type="PROSITE" id="PS51265">
    <property type="entry name" value="ZF_DBF4"/>
    <property type="match status" value="1"/>
</dbReference>
<proteinExistence type="predicted"/>
<dbReference type="PANTHER" id="PTHR15375:SF26">
    <property type="entry name" value="PROTEIN CHIFFON"/>
    <property type="match status" value="1"/>
</dbReference>
<evidence type="ECO:0000256" key="1">
    <source>
        <dbReference type="ARBA" id="ARBA00022723"/>
    </source>
</evidence>
<keyword evidence="7" id="KW-0418">Kinase</keyword>
<dbReference type="InterPro" id="IPR051590">
    <property type="entry name" value="Replication_Regulatory_Kinase"/>
</dbReference>
<dbReference type="Pfam" id="PF07535">
    <property type="entry name" value="zf-DBF"/>
    <property type="match status" value="1"/>
</dbReference>
<dbReference type="Gene3D" id="6.10.250.3410">
    <property type="entry name" value="DBF zinc finger"/>
    <property type="match status" value="1"/>
</dbReference>
<dbReference type="GO" id="GO:0008270">
    <property type="term" value="F:zinc ion binding"/>
    <property type="evidence" value="ECO:0007669"/>
    <property type="project" value="UniProtKB-KW"/>
</dbReference>
<evidence type="ECO:0000313" key="7">
    <source>
        <dbReference type="EMBL" id="OEJ80703.1"/>
    </source>
</evidence>
<dbReference type="GO" id="GO:1901987">
    <property type="term" value="P:regulation of cell cycle phase transition"/>
    <property type="evidence" value="ECO:0007669"/>
    <property type="project" value="TreeGrafter"/>
</dbReference>
<dbReference type="GO" id="GO:0016301">
    <property type="term" value="F:kinase activity"/>
    <property type="evidence" value="ECO:0007669"/>
    <property type="project" value="UniProtKB-KW"/>
</dbReference>
<evidence type="ECO:0000256" key="5">
    <source>
        <dbReference type="SAM" id="MobiDB-lite"/>
    </source>
</evidence>
<feature type="region of interest" description="Disordered" evidence="5">
    <location>
        <begin position="654"/>
        <end position="698"/>
    </location>
</feature>
<dbReference type="InterPro" id="IPR013939">
    <property type="entry name" value="Regulatory_Dfp1/Him1"/>
</dbReference>
<organism evidence="7 8">
    <name type="scientific">Hanseniaspora osmophila</name>
    <dbReference type="NCBI Taxonomy" id="56408"/>
    <lineage>
        <taxon>Eukaryota</taxon>
        <taxon>Fungi</taxon>
        <taxon>Dikarya</taxon>
        <taxon>Ascomycota</taxon>
        <taxon>Saccharomycotina</taxon>
        <taxon>Saccharomycetes</taxon>
        <taxon>Saccharomycodales</taxon>
        <taxon>Saccharomycodaceae</taxon>
        <taxon>Hanseniaspora</taxon>
    </lineage>
</organism>
<dbReference type="Pfam" id="PF08630">
    <property type="entry name" value="Dfp1_Him1_M"/>
    <property type="match status" value="1"/>
</dbReference>
<dbReference type="InterPro" id="IPR036420">
    <property type="entry name" value="BRCT_dom_sf"/>
</dbReference>
<reference evidence="8" key="1">
    <citation type="journal article" date="2016" name="Genome Announc.">
        <title>Genome sequences of three species of Hanseniaspora isolated from spontaneous wine fermentations.</title>
        <authorList>
            <person name="Sternes P.R."/>
            <person name="Lee D."/>
            <person name="Kutyna D.R."/>
            <person name="Borneman A.R."/>
        </authorList>
    </citation>
    <scope>NUCLEOTIDE SEQUENCE [LARGE SCALE GENOMIC DNA]</scope>
    <source>
        <strain evidence="8">AWRI3579</strain>
    </source>
</reference>
<evidence type="ECO:0000256" key="4">
    <source>
        <dbReference type="PROSITE-ProRule" id="PRU00600"/>
    </source>
</evidence>
<keyword evidence="3" id="KW-0862">Zinc</keyword>
<evidence type="ECO:0000256" key="2">
    <source>
        <dbReference type="ARBA" id="ARBA00022771"/>
    </source>
</evidence>
<dbReference type="InterPro" id="IPR006572">
    <property type="entry name" value="Znf_DBF"/>
</dbReference>
<dbReference type="EMBL" id="LPNM01000011">
    <property type="protein sequence ID" value="OEJ80703.1"/>
    <property type="molecule type" value="Genomic_DNA"/>
</dbReference>
<dbReference type="SMART" id="SM00586">
    <property type="entry name" value="ZnF_DBF"/>
    <property type="match status" value="1"/>
</dbReference>
<dbReference type="OrthoDB" id="3973118at2759"/>
<dbReference type="FunCoup" id="A0A1E5R2B3">
    <property type="interactions" value="190"/>
</dbReference>
<dbReference type="GO" id="GO:0003676">
    <property type="term" value="F:nucleic acid binding"/>
    <property type="evidence" value="ECO:0007669"/>
    <property type="project" value="InterPro"/>
</dbReference>
<evidence type="ECO:0000259" key="6">
    <source>
        <dbReference type="PROSITE" id="PS51265"/>
    </source>
</evidence>
<feature type="compositionally biased region" description="Polar residues" evidence="5">
    <location>
        <begin position="662"/>
        <end position="681"/>
    </location>
</feature>
<feature type="region of interest" description="Disordered" evidence="5">
    <location>
        <begin position="527"/>
        <end position="553"/>
    </location>
</feature>
<name>A0A1E5R2B3_9ASCO</name>
<evidence type="ECO:0000256" key="3">
    <source>
        <dbReference type="ARBA" id="ARBA00022833"/>
    </source>
</evidence>
<keyword evidence="8" id="KW-1185">Reference proteome</keyword>
<dbReference type="Proteomes" id="UP000095728">
    <property type="component" value="Unassembled WGS sequence"/>
</dbReference>
<dbReference type="InParanoid" id="A0A1E5R2B3"/>
<dbReference type="InterPro" id="IPR055116">
    <property type="entry name" value="DBF4_BRCT"/>
</dbReference>
<dbReference type="STRING" id="56408.A0A1E5R2B3"/>